<dbReference type="PANTHER" id="PTHR36223">
    <property type="entry name" value="BETA-LACTAMASE-TYPE TRANSPEPTIDASE FOLD DOMAIN CONTAINING PROTEIN"/>
    <property type="match status" value="1"/>
</dbReference>
<accession>A0A4R0R8N6</accession>
<evidence type="ECO:0000259" key="2">
    <source>
        <dbReference type="Pfam" id="PF25534"/>
    </source>
</evidence>
<gene>
    <name evidence="3" type="ORF">EIP91_004511</name>
</gene>
<dbReference type="Proteomes" id="UP000292702">
    <property type="component" value="Unassembled WGS sequence"/>
</dbReference>
<evidence type="ECO:0000313" key="4">
    <source>
        <dbReference type="Proteomes" id="UP000292702"/>
    </source>
</evidence>
<dbReference type="Pfam" id="PF25534">
    <property type="entry name" value="DUF7918"/>
    <property type="match status" value="1"/>
</dbReference>
<evidence type="ECO:0000313" key="3">
    <source>
        <dbReference type="EMBL" id="TCD64130.1"/>
    </source>
</evidence>
<dbReference type="PANTHER" id="PTHR36223:SF1">
    <property type="entry name" value="TRANSCRIPTION ELONGATION FACTOR EAF N-TERMINAL DOMAIN-CONTAINING PROTEIN"/>
    <property type="match status" value="1"/>
</dbReference>
<dbReference type="InterPro" id="IPR057678">
    <property type="entry name" value="DUF7918"/>
</dbReference>
<feature type="compositionally biased region" description="Basic and acidic residues" evidence="1">
    <location>
        <begin position="341"/>
        <end position="370"/>
    </location>
</feature>
<organism evidence="3 4">
    <name type="scientific">Steccherinum ochraceum</name>
    <dbReference type="NCBI Taxonomy" id="92696"/>
    <lineage>
        <taxon>Eukaryota</taxon>
        <taxon>Fungi</taxon>
        <taxon>Dikarya</taxon>
        <taxon>Basidiomycota</taxon>
        <taxon>Agaricomycotina</taxon>
        <taxon>Agaricomycetes</taxon>
        <taxon>Polyporales</taxon>
        <taxon>Steccherinaceae</taxon>
        <taxon>Steccherinum</taxon>
    </lineage>
</organism>
<reference evidence="3 4" key="1">
    <citation type="submission" date="2018-11" db="EMBL/GenBank/DDBJ databases">
        <title>Genome assembly of Steccherinum ochraceum LE-BIN_3174, the white-rot fungus of the Steccherinaceae family (The Residual Polyporoid clade, Polyporales, Basidiomycota).</title>
        <authorList>
            <person name="Fedorova T.V."/>
            <person name="Glazunova O.A."/>
            <person name="Landesman E.O."/>
            <person name="Moiseenko K.V."/>
            <person name="Psurtseva N.V."/>
            <person name="Savinova O.S."/>
            <person name="Shakhova N.V."/>
            <person name="Tyazhelova T.V."/>
            <person name="Vasina D.V."/>
        </authorList>
    </citation>
    <scope>NUCLEOTIDE SEQUENCE [LARGE SCALE GENOMIC DNA]</scope>
    <source>
        <strain evidence="3 4">LE-BIN_3174</strain>
    </source>
</reference>
<keyword evidence="4" id="KW-1185">Reference proteome</keyword>
<name>A0A4R0R8N6_9APHY</name>
<dbReference type="EMBL" id="RWJN01000254">
    <property type="protein sequence ID" value="TCD64130.1"/>
    <property type="molecule type" value="Genomic_DNA"/>
</dbReference>
<feature type="domain" description="DUF7918" evidence="2">
    <location>
        <begin position="10"/>
        <end position="219"/>
    </location>
</feature>
<evidence type="ECO:0000256" key="1">
    <source>
        <dbReference type="SAM" id="MobiDB-lite"/>
    </source>
</evidence>
<sequence length="376" mass="42155">MVGVKAASIDILNESMVAYKTYGKTSSEGKVVAVHIASEAGTNFSIEMRNGRGLRTQRRDFCFNIHVDGVFVLGQIVYPEGREVKQGLQISTMSLKRFTFAKVDVTDADGLSGENVGVIEVKILRCITREPVDIEETEHHPSEHKFRRTHRLMRRSSELINETSKKAGLHQVRLGEEIPYARPQKAKVDYLDTDDDPYASVKFLYRPPTVLQALGVMPRWHAPLGSFELAPSTPPASTSQRAGTCRYNLRKRLQPTSKPTAGEPQLKRRRLMQAPNAVPTGQPAPRDSIGPSMKENAKEDEAEVKQEICSILFPTEGDIKKEAEFHTVKPPSPSPLPLQVENHDNMSERRNSREIIQRHEQQVALKEEGMKATNRG</sequence>
<feature type="region of interest" description="Disordered" evidence="1">
    <location>
        <begin position="251"/>
        <end position="300"/>
    </location>
</feature>
<feature type="region of interest" description="Disordered" evidence="1">
    <location>
        <begin position="327"/>
        <end position="376"/>
    </location>
</feature>
<comment type="caution">
    <text evidence="3">The sequence shown here is derived from an EMBL/GenBank/DDBJ whole genome shotgun (WGS) entry which is preliminary data.</text>
</comment>
<proteinExistence type="predicted"/>
<protein>
    <recommendedName>
        <fullName evidence="2">DUF7918 domain-containing protein</fullName>
    </recommendedName>
</protein>
<dbReference type="OrthoDB" id="3364132at2759"/>
<dbReference type="AlphaFoldDB" id="A0A4R0R8N6"/>